<sequence>MKINGKKFVFKRMHWHTPSERLFDGQRYAVELHLVHEAEDRSVAVTAILYQFGKRDGTGLHEEVRHRYP</sequence>
<evidence type="ECO:0000256" key="3">
    <source>
        <dbReference type="ARBA" id="ARBA00006365"/>
    </source>
</evidence>
<keyword evidence="6" id="KW-1185">Reference proteome</keyword>
<comment type="function">
    <text evidence="1">Reversible hydration of carbon dioxide.</text>
</comment>
<comment type="caution">
    <text evidence="5">The sequence shown here is derived from an EMBL/GenBank/DDBJ whole genome shotgun (WGS) entry which is preliminary data.</text>
</comment>
<accession>A0AAE0CL56</accession>
<name>A0AAE0CL56_9ROSI</name>
<protein>
    <recommendedName>
        <fullName evidence="4">Alpha-carbonic anhydrase domain-containing protein</fullName>
    </recommendedName>
</protein>
<feature type="domain" description="Alpha-carbonic anhydrase" evidence="4">
    <location>
        <begin position="1"/>
        <end position="69"/>
    </location>
</feature>
<dbReference type="GO" id="GO:0006730">
    <property type="term" value="P:one-carbon metabolic process"/>
    <property type="evidence" value="ECO:0007669"/>
    <property type="project" value="TreeGrafter"/>
</dbReference>
<dbReference type="Proteomes" id="UP001280121">
    <property type="component" value="Unassembled WGS sequence"/>
</dbReference>
<evidence type="ECO:0000313" key="6">
    <source>
        <dbReference type="Proteomes" id="UP001280121"/>
    </source>
</evidence>
<dbReference type="InterPro" id="IPR001148">
    <property type="entry name" value="CA_dom"/>
</dbReference>
<comment type="similarity">
    <text evidence="3">Belongs to the alpha-class carbonic anhydrase family.</text>
</comment>
<dbReference type="GO" id="GO:0008270">
    <property type="term" value="F:zinc ion binding"/>
    <property type="evidence" value="ECO:0007669"/>
    <property type="project" value="InterPro"/>
</dbReference>
<dbReference type="EMBL" id="JANJYI010000003">
    <property type="protein sequence ID" value="KAK2655212.1"/>
    <property type="molecule type" value="Genomic_DNA"/>
</dbReference>
<dbReference type="AlphaFoldDB" id="A0AAE0CL56"/>
<evidence type="ECO:0000313" key="5">
    <source>
        <dbReference type="EMBL" id="KAK2655212.1"/>
    </source>
</evidence>
<dbReference type="PROSITE" id="PS51144">
    <property type="entry name" value="ALPHA_CA_2"/>
    <property type="match status" value="1"/>
</dbReference>
<evidence type="ECO:0000259" key="4">
    <source>
        <dbReference type="PROSITE" id="PS51144"/>
    </source>
</evidence>
<evidence type="ECO:0000256" key="2">
    <source>
        <dbReference type="ARBA" id="ARBA00004470"/>
    </source>
</evidence>
<dbReference type="Gene3D" id="3.10.200.10">
    <property type="entry name" value="Alpha carbonic anhydrase"/>
    <property type="match status" value="1"/>
</dbReference>
<gene>
    <name evidence="5" type="ORF">Ddye_008264</name>
</gene>
<dbReference type="InterPro" id="IPR036398">
    <property type="entry name" value="CA_dom_sf"/>
</dbReference>
<evidence type="ECO:0000256" key="1">
    <source>
        <dbReference type="ARBA" id="ARBA00002904"/>
    </source>
</evidence>
<organism evidence="5 6">
    <name type="scientific">Dipteronia dyeriana</name>
    <dbReference type="NCBI Taxonomy" id="168575"/>
    <lineage>
        <taxon>Eukaryota</taxon>
        <taxon>Viridiplantae</taxon>
        <taxon>Streptophyta</taxon>
        <taxon>Embryophyta</taxon>
        <taxon>Tracheophyta</taxon>
        <taxon>Spermatophyta</taxon>
        <taxon>Magnoliopsida</taxon>
        <taxon>eudicotyledons</taxon>
        <taxon>Gunneridae</taxon>
        <taxon>Pentapetalae</taxon>
        <taxon>rosids</taxon>
        <taxon>malvids</taxon>
        <taxon>Sapindales</taxon>
        <taxon>Sapindaceae</taxon>
        <taxon>Hippocastanoideae</taxon>
        <taxon>Acereae</taxon>
        <taxon>Dipteronia</taxon>
    </lineage>
</organism>
<dbReference type="PANTHER" id="PTHR18952:SF236">
    <property type="entry name" value="ALPHA CARBONIC ANHYDRASE 1, CHLOROPLASTIC"/>
    <property type="match status" value="1"/>
</dbReference>
<dbReference type="GO" id="GO:0009570">
    <property type="term" value="C:chloroplast stroma"/>
    <property type="evidence" value="ECO:0007669"/>
    <property type="project" value="UniProtKB-SubCell"/>
</dbReference>
<dbReference type="SUPFAM" id="SSF51069">
    <property type="entry name" value="Carbonic anhydrase"/>
    <property type="match status" value="1"/>
</dbReference>
<dbReference type="PANTHER" id="PTHR18952">
    <property type="entry name" value="CARBONIC ANHYDRASE"/>
    <property type="match status" value="1"/>
</dbReference>
<comment type="subcellular location">
    <subcellularLocation>
        <location evidence="2">Plastid</location>
        <location evidence="2">Chloroplast stroma</location>
    </subcellularLocation>
</comment>
<proteinExistence type="inferred from homology"/>
<dbReference type="GO" id="GO:0004089">
    <property type="term" value="F:carbonate dehydratase activity"/>
    <property type="evidence" value="ECO:0007669"/>
    <property type="project" value="InterPro"/>
</dbReference>
<reference evidence="5" key="1">
    <citation type="journal article" date="2023" name="Plant J.">
        <title>Genome sequences and population genomics provide insights into the demographic history, inbreeding, and mutation load of two 'living fossil' tree species of Dipteronia.</title>
        <authorList>
            <person name="Feng Y."/>
            <person name="Comes H.P."/>
            <person name="Chen J."/>
            <person name="Zhu S."/>
            <person name="Lu R."/>
            <person name="Zhang X."/>
            <person name="Li P."/>
            <person name="Qiu J."/>
            <person name="Olsen K.M."/>
            <person name="Qiu Y."/>
        </authorList>
    </citation>
    <scope>NUCLEOTIDE SEQUENCE</scope>
    <source>
        <strain evidence="5">KIB01</strain>
    </source>
</reference>
<dbReference type="InterPro" id="IPR023561">
    <property type="entry name" value="Carbonic_anhydrase_a-class"/>
</dbReference>